<comment type="caution">
    <text evidence="2">The sequence shown here is derived from an EMBL/GenBank/DDBJ whole genome shotgun (WGS) entry which is preliminary data.</text>
</comment>
<dbReference type="OrthoDB" id="17089at2759"/>
<sequence>MKSFFLLPKPGIRAIAHLCWQCRRSFSHSALRPTSPQKPATEAALGPQSHLANVSIHAPRSYGPKFQGKFTPQQLPRPIGMSLSPRPGENVGDKRSFLYWLQSFFNPEKHAQERKDIMNAMSTPYFRDWSNMRFASGKSFLAPPRLFRAQLSLFFPNLRGETFANLYPNSNDTTPILTGKVSVVSFYSGRWAENQTNSFTSPAANPALHKILSSSGDIVQLVCINYETKYLMFWIVRLLRSFMRKRVARHEWNKHFLIRRGLTDEIRESVGLLNLKTGYTYLVDRQCRIRWAGSGQSEPAERESLAKGLARLVEEVKTDTSRPPVSKATREKQRPLAKKL</sequence>
<dbReference type="EMBL" id="NJET01000175">
    <property type="protein sequence ID" value="PHH59880.1"/>
    <property type="molecule type" value="Genomic_DNA"/>
</dbReference>
<organism evidence="2 3">
    <name type="scientific">Ophiocordyceps australis</name>
    <dbReference type="NCBI Taxonomy" id="1399860"/>
    <lineage>
        <taxon>Eukaryota</taxon>
        <taxon>Fungi</taxon>
        <taxon>Dikarya</taxon>
        <taxon>Ascomycota</taxon>
        <taxon>Pezizomycotina</taxon>
        <taxon>Sordariomycetes</taxon>
        <taxon>Hypocreomycetidae</taxon>
        <taxon>Hypocreales</taxon>
        <taxon>Ophiocordycipitaceae</taxon>
        <taxon>Ophiocordyceps</taxon>
    </lineage>
</organism>
<name>A0A2C5XXP6_9HYPO</name>
<dbReference type="AlphaFoldDB" id="A0A2C5XXP6"/>
<accession>A0A2C5XXP6</accession>
<gene>
    <name evidence="2" type="ORF">CDD81_2399</name>
</gene>
<dbReference type="Pfam" id="PF05176">
    <property type="entry name" value="ATP-synt_10"/>
    <property type="match status" value="1"/>
</dbReference>
<dbReference type="Proteomes" id="UP000226192">
    <property type="component" value="Unassembled WGS sequence"/>
</dbReference>
<dbReference type="GO" id="GO:0005743">
    <property type="term" value="C:mitochondrial inner membrane"/>
    <property type="evidence" value="ECO:0007669"/>
    <property type="project" value="TreeGrafter"/>
</dbReference>
<dbReference type="PANTHER" id="PTHR28106">
    <property type="entry name" value="MITOCHONDRIAL ATPASE COMPLEX SUBUNIT ATP10"/>
    <property type="match status" value="1"/>
</dbReference>
<dbReference type="PANTHER" id="PTHR28106:SF1">
    <property type="entry name" value="MITOCHONDRIAL ATPASE COMPLEX SUBUNIT ATP10"/>
    <property type="match status" value="1"/>
</dbReference>
<dbReference type="GO" id="GO:0033615">
    <property type="term" value="P:mitochondrial proton-transporting ATP synthase complex assembly"/>
    <property type="evidence" value="ECO:0007669"/>
    <property type="project" value="TreeGrafter"/>
</dbReference>
<reference evidence="2 3" key="1">
    <citation type="submission" date="2017-06" db="EMBL/GenBank/DDBJ databases">
        <title>Ant-infecting Ophiocordyceps genomes reveal a high diversity of potential behavioral manipulation genes and a possible major role for enterotoxins.</title>
        <authorList>
            <person name="De Bekker C."/>
            <person name="Evans H.C."/>
            <person name="Brachmann A."/>
            <person name="Hughes D.P."/>
        </authorList>
    </citation>
    <scope>NUCLEOTIDE SEQUENCE [LARGE SCALE GENOMIC DNA]</scope>
    <source>
        <strain evidence="2 3">Map64</strain>
    </source>
</reference>
<evidence type="ECO:0000313" key="3">
    <source>
        <dbReference type="Proteomes" id="UP000226192"/>
    </source>
</evidence>
<keyword evidence="3" id="KW-1185">Reference proteome</keyword>
<evidence type="ECO:0000313" key="2">
    <source>
        <dbReference type="EMBL" id="PHH59880.1"/>
    </source>
</evidence>
<feature type="region of interest" description="Disordered" evidence="1">
    <location>
        <begin position="315"/>
        <end position="340"/>
    </location>
</feature>
<dbReference type="InterPro" id="IPR007849">
    <property type="entry name" value="ATP10"/>
</dbReference>
<evidence type="ECO:0008006" key="4">
    <source>
        <dbReference type="Google" id="ProtNLM"/>
    </source>
</evidence>
<dbReference type="STRING" id="1399860.A0A2C5XXP6"/>
<evidence type="ECO:0000256" key="1">
    <source>
        <dbReference type="SAM" id="MobiDB-lite"/>
    </source>
</evidence>
<proteinExistence type="predicted"/>
<protein>
    <recommendedName>
        <fullName evidence="4">Mitochondrial ATPase complex subunit ATP10</fullName>
    </recommendedName>
</protein>